<evidence type="ECO:0000313" key="2">
    <source>
        <dbReference type="Proteomes" id="UP000007730"/>
    </source>
</evidence>
<dbReference type="PATRIC" id="fig|504832.7.peg.10"/>
<protein>
    <submittedName>
        <fullName evidence="1">Uncharacterized protein</fullName>
    </submittedName>
</protein>
<gene>
    <name evidence="1" type="ordered locus">OCA5_c00080</name>
</gene>
<dbReference type="OrthoDB" id="8138912at2"/>
<keyword evidence="2" id="KW-1185">Reference proteome</keyword>
<organism evidence="1 2">
    <name type="scientific">Afipia carboxidovorans (strain ATCC 49405 / DSM 1227 / KCTC 32145 / OM5)</name>
    <name type="common">Oligotropha carboxidovorans</name>
    <dbReference type="NCBI Taxonomy" id="504832"/>
    <lineage>
        <taxon>Bacteria</taxon>
        <taxon>Pseudomonadati</taxon>
        <taxon>Pseudomonadota</taxon>
        <taxon>Alphaproteobacteria</taxon>
        <taxon>Hyphomicrobiales</taxon>
        <taxon>Nitrobacteraceae</taxon>
        <taxon>Afipia</taxon>
    </lineage>
</organism>
<accession>B6JCU4</accession>
<dbReference type="HOGENOM" id="CLU_153702_0_0_5"/>
<dbReference type="AlphaFoldDB" id="B6JCU4"/>
<reference evidence="1 2" key="1">
    <citation type="journal article" date="2011" name="J. Bacteriol.">
        <title>Complete genome sequences of the chemolithoautotrophic Oligotropha carboxidovorans strains OM4 and OM5.</title>
        <authorList>
            <person name="Volland S."/>
            <person name="Rachinger M."/>
            <person name="Strittmatter A."/>
            <person name="Daniel R."/>
            <person name="Gottschalk G."/>
            <person name="Meyer O."/>
        </authorList>
    </citation>
    <scope>NUCLEOTIDE SEQUENCE [LARGE SCALE GENOMIC DNA]</scope>
    <source>
        <strain evidence="2">ATCC 49405 / DSM 1227 / KCTC 32145 / OM5</strain>
    </source>
</reference>
<dbReference type="Proteomes" id="UP000007730">
    <property type="component" value="Chromosome"/>
</dbReference>
<evidence type="ECO:0000313" key="1">
    <source>
        <dbReference type="EMBL" id="AEI04742.1"/>
    </source>
</evidence>
<dbReference type="KEGG" id="ocg:OCA5_c00080"/>
<sequence length="109" mass="11982">MITTWGEWKRYPTAARGDRLEAPIGPGIYEVRMVATGALFAFGAVDNIAEALARVTAPSRTLKSFFIRRDAIVLPDLEYRFCATGTREAAKIAAERMIGRREAYLSGAA</sequence>
<name>B6JCU4_AFIC5</name>
<dbReference type="EMBL" id="CP002826">
    <property type="protein sequence ID" value="AEI04742.1"/>
    <property type="molecule type" value="Genomic_DNA"/>
</dbReference>
<proteinExistence type="predicted"/>
<dbReference type="RefSeq" id="WP_012561705.1">
    <property type="nucleotide sequence ID" value="NC_011386.1"/>
</dbReference>
<dbReference type="KEGG" id="oca:OCAR_4529"/>
<dbReference type="eggNOG" id="ENOG5033G1V">
    <property type="taxonomic scope" value="Bacteria"/>
</dbReference>